<protein>
    <submittedName>
        <fullName evidence="11">Ras and Rab interactor 2</fullName>
    </submittedName>
</protein>
<reference evidence="11" key="2">
    <citation type="submission" date="2025-09" db="UniProtKB">
        <authorList>
            <consortium name="Ensembl"/>
        </authorList>
    </citation>
    <scope>IDENTIFICATION</scope>
</reference>
<sequence>MPFLHLKDIKDISVKTKQPSTPMPCFVLCRIEGEINPVCLQYPAVDGAGTSISVSVLDKLIHTHPIWLLLSIDQREATGILLQQPAGVFLVWKSSILQKKVLSFHMDGTSDSSVIHIPVKENQYTFSLQGSGISFADLFRLVAFYCISRDILPFTLKLPEAIHSAVSLSDLHEVAQQGAGTDRAHLTHLKYCIYYRCTIALNDETISKALSQANMTPLNPTSSTILQQWTGPEEKGRSSSGRSLSTSSSDSLDSPPHPLPLGLSQNVGKCLSMDDSSDEYGDEEDDYGVGLERDLHLRLRASRMSKKLLSVELVGPRPRSLVIPQALRGHFRKVRDVFSVLATPEKRILLRIIELSQDKTSYFGCLVQDYVSFVQENKNCHSSSQDLLQTLRQFMTQMKAYLKQSSEMNPPIESYIPEDQIDPVLEKAMHKCVLKPLYSCLQSVLHDFQGAGGVWQRLQENLALARTKQPHELGVNGARPPDAHAIHRIRRKLRAMCQMYSPERKIMVLLKVCKLIYNIMQDQEVRMFGADDFLPMLTYVLVQCDMPQLDTEILYMMELIDPSLLHGEGGYYLTSAYGAMSLIKNLKEEQAARVLNSTTRNTLHQWHQRRTLQRNLPSVDDFQNYMRVALQKADSGCTAKTLQVRPYATTEEVCHLCALKFHVSDPENYGLFLYMDEGSQQLAADTHPQWIKSELHSRPKRQHFYFVYNSFKTDLGNRVAHIA</sequence>
<dbReference type="SMART" id="SM00314">
    <property type="entry name" value="RA"/>
    <property type="match status" value="1"/>
</dbReference>
<accession>A0A8C1PEN3</accession>
<dbReference type="Ensembl" id="ENSCCRT00010117229.1">
    <property type="protein sequence ID" value="ENSCCRP00010105466.1"/>
    <property type="gene ID" value="ENSCCRG00010046474.1"/>
</dbReference>
<dbReference type="InterPro" id="IPR000980">
    <property type="entry name" value="SH2"/>
</dbReference>
<dbReference type="GO" id="GO:0016192">
    <property type="term" value="P:vesicle-mediated transport"/>
    <property type="evidence" value="ECO:0007669"/>
    <property type="project" value="InterPro"/>
</dbReference>
<dbReference type="GO" id="GO:0031267">
    <property type="term" value="F:small GTPase binding"/>
    <property type="evidence" value="ECO:0007669"/>
    <property type="project" value="TreeGrafter"/>
</dbReference>
<organism evidence="11 12">
    <name type="scientific">Cyprinus carpio</name>
    <name type="common">Common carp</name>
    <dbReference type="NCBI Taxonomy" id="7962"/>
    <lineage>
        <taxon>Eukaryota</taxon>
        <taxon>Metazoa</taxon>
        <taxon>Chordata</taxon>
        <taxon>Craniata</taxon>
        <taxon>Vertebrata</taxon>
        <taxon>Euteleostomi</taxon>
        <taxon>Actinopterygii</taxon>
        <taxon>Neopterygii</taxon>
        <taxon>Teleostei</taxon>
        <taxon>Ostariophysi</taxon>
        <taxon>Cypriniformes</taxon>
        <taxon>Cyprinidae</taxon>
        <taxon>Cyprininae</taxon>
        <taxon>Cyprinus</taxon>
    </lineage>
</organism>
<reference evidence="11" key="1">
    <citation type="submission" date="2025-08" db="UniProtKB">
        <authorList>
            <consortium name="Ensembl"/>
        </authorList>
    </citation>
    <scope>IDENTIFICATION</scope>
</reference>
<dbReference type="SMART" id="SM00252">
    <property type="entry name" value="SH2"/>
    <property type="match status" value="1"/>
</dbReference>
<keyword evidence="12" id="KW-1185">Reference proteome</keyword>
<dbReference type="InterPro" id="IPR037191">
    <property type="entry name" value="VPS9_dom_sf"/>
</dbReference>
<dbReference type="PANTHER" id="PTHR23101:SF51">
    <property type="entry name" value="RAS AND RAB INTERACTOR 2"/>
    <property type="match status" value="1"/>
</dbReference>
<evidence type="ECO:0000256" key="6">
    <source>
        <dbReference type="PROSITE-ProRule" id="PRU00191"/>
    </source>
</evidence>
<evidence type="ECO:0000256" key="7">
    <source>
        <dbReference type="SAM" id="MobiDB-lite"/>
    </source>
</evidence>
<dbReference type="Proteomes" id="UP000694427">
    <property type="component" value="Unplaced"/>
</dbReference>
<dbReference type="Pfam" id="PF02204">
    <property type="entry name" value="VPS9"/>
    <property type="match status" value="1"/>
</dbReference>
<dbReference type="Gene3D" id="3.30.505.10">
    <property type="entry name" value="SH2 domain"/>
    <property type="match status" value="1"/>
</dbReference>
<dbReference type="PROSITE" id="PS50200">
    <property type="entry name" value="RA"/>
    <property type="match status" value="1"/>
</dbReference>
<dbReference type="PANTHER" id="PTHR23101">
    <property type="entry name" value="RAB GDP/GTP EXCHANGE FACTOR"/>
    <property type="match status" value="1"/>
</dbReference>
<dbReference type="PROSITE" id="PS50001">
    <property type="entry name" value="SH2"/>
    <property type="match status" value="1"/>
</dbReference>
<evidence type="ECO:0000256" key="4">
    <source>
        <dbReference type="ARBA" id="ARBA00022490"/>
    </source>
</evidence>
<feature type="compositionally biased region" description="Polar residues" evidence="7">
    <location>
        <begin position="221"/>
        <end position="230"/>
    </location>
</feature>
<dbReference type="Gene3D" id="1.20.1050.80">
    <property type="entry name" value="VPS9 domain"/>
    <property type="match status" value="1"/>
</dbReference>
<evidence type="ECO:0000259" key="8">
    <source>
        <dbReference type="PROSITE" id="PS50001"/>
    </source>
</evidence>
<comment type="subcellular location">
    <subcellularLocation>
        <location evidence="1">Cytoplasm</location>
    </subcellularLocation>
</comment>
<dbReference type="Pfam" id="PF00788">
    <property type="entry name" value="RA"/>
    <property type="match status" value="1"/>
</dbReference>
<feature type="domain" description="Ras-associating" evidence="9">
    <location>
        <begin position="622"/>
        <end position="711"/>
    </location>
</feature>
<feature type="domain" description="SH2" evidence="8">
    <location>
        <begin position="67"/>
        <end position="160"/>
    </location>
</feature>
<dbReference type="InterPro" id="IPR036860">
    <property type="entry name" value="SH2_dom_sf"/>
</dbReference>
<feature type="domain" description="VPS9" evidence="10">
    <location>
        <begin position="452"/>
        <end position="592"/>
    </location>
</feature>
<dbReference type="GO" id="GO:0005096">
    <property type="term" value="F:GTPase activator activity"/>
    <property type="evidence" value="ECO:0007669"/>
    <property type="project" value="UniProtKB-KW"/>
</dbReference>
<evidence type="ECO:0000256" key="2">
    <source>
        <dbReference type="ARBA" id="ARBA00006919"/>
    </source>
</evidence>
<dbReference type="InterPro" id="IPR000159">
    <property type="entry name" value="RA_dom"/>
</dbReference>
<evidence type="ECO:0000259" key="10">
    <source>
        <dbReference type="PROSITE" id="PS51205"/>
    </source>
</evidence>
<evidence type="ECO:0000313" key="12">
    <source>
        <dbReference type="Proteomes" id="UP000694427"/>
    </source>
</evidence>
<dbReference type="SMART" id="SM00167">
    <property type="entry name" value="VPS9"/>
    <property type="match status" value="1"/>
</dbReference>
<dbReference type="FunFam" id="1.20.1050.80:FF:000002">
    <property type="entry name" value="Ras and Rab interactor 2"/>
    <property type="match status" value="1"/>
</dbReference>
<evidence type="ECO:0000256" key="3">
    <source>
        <dbReference type="ARBA" id="ARBA00022468"/>
    </source>
</evidence>
<evidence type="ECO:0000256" key="1">
    <source>
        <dbReference type="ARBA" id="ARBA00004496"/>
    </source>
</evidence>
<comment type="similarity">
    <text evidence="2">Belongs to the RIN (Ras interaction/interference) family.</text>
</comment>
<dbReference type="Pfam" id="PF23268">
    <property type="entry name" value="RIN1"/>
    <property type="match status" value="1"/>
</dbReference>
<keyword evidence="3" id="KW-0343">GTPase activation</keyword>
<keyword evidence="4" id="KW-0963">Cytoplasm</keyword>
<evidence type="ECO:0000256" key="5">
    <source>
        <dbReference type="ARBA" id="ARBA00022999"/>
    </source>
</evidence>
<dbReference type="GO" id="GO:0005829">
    <property type="term" value="C:cytosol"/>
    <property type="evidence" value="ECO:0007669"/>
    <property type="project" value="TreeGrafter"/>
</dbReference>
<evidence type="ECO:0000313" key="11">
    <source>
        <dbReference type="Ensembl" id="ENSCCRP00010105466.1"/>
    </source>
</evidence>
<dbReference type="GO" id="GO:0007165">
    <property type="term" value="P:signal transduction"/>
    <property type="evidence" value="ECO:0007669"/>
    <property type="project" value="InterPro"/>
</dbReference>
<name>A0A8C1PEN3_CYPCA</name>
<evidence type="ECO:0000259" key="9">
    <source>
        <dbReference type="PROSITE" id="PS50200"/>
    </source>
</evidence>
<dbReference type="PROSITE" id="PS51205">
    <property type="entry name" value="VPS9"/>
    <property type="match status" value="1"/>
</dbReference>
<dbReference type="GO" id="GO:0030139">
    <property type="term" value="C:endocytic vesicle"/>
    <property type="evidence" value="ECO:0007669"/>
    <property type="project" value="TreeGrafter"/>
</dbReference>
<dbReference type="InterPro" id="IPR003123">
    <property type="entry name" value="VPS9"/>
</dbReference>
<feature type="region of interest" description="Disordered" evidence="7">
    <location>
        <begin position="221"/>
        <end position="267"/>
    </location>
</feature>
<dbReference type="SUPFAM" id="SSF55550">
    <property type="entry name" value="SH2 domain"/>
    <property type="match status" value="1"/>
</dbReference>
<dbReference type="SUPFAM" id="SSF109993">
    <property type="entry name" value="VPS9 domain"/>
    <property type="match status" value="1"/>
</dbReference>
<dbReference type="GO" id="GO:0005085">
    <property type="term" value="F:guanyl-nucleotide exchange factor activity"/>
    <property type="evidence" value="ECO:0007669"/>
    <property type="project" value="InterPro"/>
</dbReference>
<proteinExistence type="inferred from homology"/>
<dbReference type="InterPro" id="IPR045046">
    <property type="entry name" value="Vps9-like"/>
</dbReference>
<keyword evidence="5 6" id="KW-0727">SH2 domain</keyword>
<feature type="compositionally biased region" description="Low complexity" evidence="7">
    <location>
        <begin position="238"/>
        <end position="264"/>
    </location>
</feature>
<dbReference type="AlphaFoldDB" id="A0A8C1PEN3"/>